<keyword evidence="3 6" id="KW-0349">Heme</keyword>
<protein>
    <submittedName>
        <fullName evidence="10">Cytochrome P450</fullName>
    </submittedName>
</protein>
<feature type="binding site" description="axial binding residue" evidence="6">
    <location>
        <position position="522"/>
    </location>
    <ligand>
        <name>heme</name>
        <dbReference type="ChEBI" id="CHEBI:30413"/>
    </ligand>
    <ligandPart>
        <name>Fe</name>
        <dbReference type="ChEBI" id="CHEBI:18248"/>
    </ligandPart>
</feature>
<gene>
    <name evidence="10" type="ORF">BJ875DRAFT_508116</name>
</gene>
<proteinExistence type="inferred from homology"/>
<name>A0A9P8C0Q7_9HELO</name>
<dbReference type="InterPro" id="IPR002403">
    <property type="entry name" value="Cyt_P450_E_grp-IV"/>
</dbReference>
<evidence type="ECO:0000256" key="4">
    <source>
        <dbReference type="ARBA" id="ARBA00022723"/>
    </source>
</evidence>
<dbReference type="OrthoDB" id="1470350at2759"/>
<comment type="cofactor">
    <cofactor evidence="1 6">
        <name>heme</name>
        <dbReference type="ChEBI" id="CHEBI:30413"/>
    </cofactor>
</comment>
<evidence type="ECO:0000256" key="7">
    <source>
        <dbReference type="RuleBase" id="RU000461"/>
    </source>
</evidence>
<evidence type="ECO:0000256" key="6">
    <source>
        <dbReference type="PIRSR" id="PIRSR602403-1"/>
    </source>
</evidence>
<feature type="compositionally biased region" description="Basic and acidic residues" evidence="8">
    <location>
        <begin position="473"/>
        <end position="484"/>
    </location>
</feature>
<dbReference type="InterPro" id="IPR001128">
    <property type="entry name" value="Cyt_P450"/>
</dbReference>
<dbReference type="GO" id="GO:0020037">
    <property type="term" value="F:heme binding"/>
    <property type="evidence" value="ECO:0007669"/>
    <property type="project" value="InterPro"/>
</dbReference>
<dbReference type="PRINTS" id="PR00465">
    <property type="entry name" value="EP450IV"/>
</dbReference>
<feature type="region of interest" description="Disordered" evidence="8">
    <location>
        <begin position="473"/>
        <end position="505"/>
    </location>
</feature>
<feature type="transmembrane region" description="Helical" evidence="9">
    <location>
        <begin position="21"/>
        <end position="41"/>
    </location>
</feature>
<comment type="caution">
    <text evidence="10">The sequence shown here is derived from an EMBL/GenBank/DDBJ whole genome shotgun (WGS) entry which is preliminary data.</text>
</comment>
<accession>A0A9P8C0Q7</accession>
<keyword evidence="7" id="KW-0560">Oxidoreductase</keyword>
<dbReference type="InterPro" id="IPR017972">
    <property type="entry name" value="Cyt_P450_CS"/>
</dbReference>
<evidence type="ECO:0000313" key="10">
    <source>
        <dbReference type="EMBL" id="KAG9229137.1"/>
    </source>
</evidence>
<dbReference type="GO" id="GO:0008395">
    <property type="term" value="F:steroid hydroxylase activity"/>
    <property type="evidence" value="ECO:0007669"/>
    <property type="project" value="TreeGrafter"/>
</dbReference>
<keyword evidence="5 6" id="KW-0408">Iron</keyword>
<evidence type="ECO:0000256" key="1">
    <source>
        <dbReference type="ARBA" id="ARBA00001971"/>
    </source>
</evidence>
<dbReference type="SUPFAM" id="SSF48264">
    <property type="entry name" value="Cytochrome P450"/>
    <property type="match status" value="1"/>
</dbReference>
<sequence>MIDQMFLQIAKLEGRGVPTRVAIALFLLYNVFILTIAITSIRSVFGARKPHDGTIKEPPIAPYSVPFLGNLYAFASNTKSCLSSLRSKFGIEIPVRLRIGNRKIVAISGPESMQSLFRSSKDLTTAPSVIMVLENSFAVPKSIRALYERDNTGLFGTPIAGSNPIPQKDRYWYIGHKIFHCGLQGQALEGLASRFMENLEEGLKELDIGEDWVPMDDLYELVRQAVFKASTTSLFGPHLFRLNPDLGKIFWEFDDNIVNLFKGVPRWLIPKSYRVRDQFVQAIRKWHDYAEGNINLEEDSSVPWEEYYGAKVMRDRARELSAIDGMSAEGLAGEDAGMLWAANANIIPAIGWCILDTLMRPSLFAQVKAEIQKSLSDDNKLDRNALMNSPLIQSLWSEELRLRGSVAIQRTPITPMFKIGKWAIPKGALILGSSWHEQHEKSVWNEGPTVRDPNHHPVDELWPERFLVYPDDHLSGPRKSETRNENSTTPSSNDDLKDVEPKFTSQPVNGSFIPFGGGQRACPGRFYAKYEAIGGMALFLNMFDVELENNRTEDVKMNWKYFAFGVVPPLGKFPGRIRRRKG</sequence>
<dbReference type="CDD" id="cd11040">
    <property type="entry name" value="CYP7_CYP8-like"/>
    <property type="match status" value="1"/>
</dbReference>
<dbReference type="InterPro" id="IPR050529">
    <property type="entry name" value="CYP450_sterol_14alpha_dmase"/>
</dbReference>
<dbReference type="GO" id="GO:0005506">
    <property type="term" value="F:iron ion binding"/>
    <property type="evidence" value="ECO:0007669"/>
    <property type="project" value="InterPro"/>
</dbReference>
<dbReference type="EMBL" id="MU251810">
    <property type="protein sequence ID" value="KAG9229137.1"/>
    <property type="molecule type" value="Genomic_DNA"/>
</dbReference>
<dbReference type="Gene3D" id="1.10.630.10">
    <property type="entry name" value="Cytochrome P450"/>
    <property type="match status" value="1"/>
</dbReference>
<dbReference type="GO" id="GO:0016705">
    <property type="term" value="F:oxidoreductase activity, acting on paired donors, with incorporation or reduction of molecular oxygen"/>
    <property type="evidence" value="ECO:0007669"/>
    <property type="project" value="InterPro"/>
</dbReference>
<evidence type="ECO:0000256" key="3">
    <source>
        <dbReference type="ARBA" id="ARBA00022617"/>
    </source>
</evidence>
<keyword evidence="9" id="KW-1133">Transmembrane helix</keyword>
<dbReference type="Pfam" id="PF00067">
    <property type="entry name" value="p450"/>
    <property type="match status" value="2"/>
</dbReference>
<dbReference type="AlphaFoldDB" id="A0A9P8C0Q7"/>
<dbReference type="PANTHER" id="PTHR24304">
    <property type="entry name" value="CYTOCHROME P450 FAMILY 7"/>
    <property type="match status" value="1"/>
</dbReference>
<dbReference type="PROSITE" id="PS00086">
    <property type="entry name" value="CYTOCHROME_P450"/>
    <property type="match status" value="1"/>
</dbReference>
<keyword evidence="4 6" id="KW-0479">Metal-binding</keyword>
<dbReference type="InterPro" id="IPR036396">
    <property type="entry name" value="Cyt_P450_sf"/>
</dbReference>
<keyword evidence="9" id="KW-0472">Membrane</keyword>
<keyword evidence="9" id="KW-0812">Transmembrane</keyword>
<evidence type="ECO:0000256" key="8">
    <source>
        <dbReference type="SAM" id="MobiDB-lite"/>
    </source>
</evidence>
<organism evidence="10 11">
    <name type="scientific">Amylocarpus encephaloides</name>
    <dbReference type="NCBI Taxonomy" id="45428"/>
    <lineage>
        <taxon>Eukaryota</taxon>
        <taxon>Fungi</taxon>
        <taxon>Dikarya</taxon>
        <taxon>Ascomycota</taxon>
        <taxon>Pezizomycotina</taxon>
        <taxon>Leotiomycetes</taxon>
        <taxon>Helotiales</taxon>
        <taxon>Helotiales incertae sedis</taxon>
        <taxon>Amylocarpus</taxon>
    </lineage>
</organism>
<evidence type="ECO:0000256" key="2">
    <source>
        <dbReference type="ARBA" id="ARBA00010617"/>
    </source>
</evidence>
<dbReference type="PANTHER" id="PTHR24304:SF2">
    <property type="entry name" value="24-HYDROXYCHOLESTEROL 7-ALPHA-HYDROXYLASE"/>
    <property type="match status" value="1"/>
</dbReference>
<comment type="similarity">
    <text evidence="2 7">Belongs to the cytochrome P450 family.</text>
</comment>
<reference evidence="10" key="1">
    <citation type="journal article" date="2021" name="IMA Fungus">
        <title>Genomic characterization of three marine fungi, including Emericellopsis atlantica sp. nov. with signatures of a generalist lifestyle and marine biomass degradation.</title>
        <authorList>
            <person name="Hagestad O.C."/>
            <person name="Hou L."/>
            <person name="Andersen J.H."/>
            <person name="Hansen E.H."/>
            <person name="Altermark B."/>
            <person name="Li C."/>
            <person name="Kuhnert E."/>
            <person name="Cox R.J."/>
            <person name="Crous P.W."/>
            <person name="Spatafora J.W."/>
            <person name="Lail K."/>
            <person name="Amirebrahimi M."/>
            <person name="Lipzen A."/>
            <person name="Pangilinan J."/>
            <person name="Andreopoulos W."/>
            <person name="Hayes R.D."/>
            <person name="Ng V."/>
            <person name="Grigoriev I.V."/>
            <person name="Jackson S.A."/>
            <person name="Sutton T.D.S."/>
            <person name="Dobson A.D.W."/>
            <person name="Rama T."/>
        </authorList>
    </citation>
    <scope>NUCLEOTIDE SEQUENCE</scope>
    <source>
        <strain evidence="10">TRa018bII</strain>
    </source>
</reference>
<keyword evidence="11" id="KW-1185">Reference proteome</keyword>
<evidence type="ECO:0000256" key="5">
    <source>
        <dbReference type="ARBA" id="ARBA00023004"/>
    </source>
</evidence>
<evidence type="ECO:0000256" key="9">
    <source>
        <dbReference type="SAM" id="Phobius"/>
    </source>
</evidence>
<dbReference type="Proteomes" id="UP000824998">
    <property type="component" value="Unassembled WGS sequence"/>
</dbReference>
<keyword evidence="7" id="KW-0503">Monooxygenase</keyword>
<evidence type="ECO:0000313" key="11">
    <source>
        <dbReference type="Proteomes" id="UP000824998"/>
    </source>
</evidence>